<evidence type="ECO:0000313" key="1">
    <source>
        <dbReference type="EMBL" id="MFC5473119.1"/>
    </source>
</evidence>
<protein>
    <recommendedName>
        <fullName evidence="3">Fe2OG dioxygenase domain-containing protein</fullName>
    </recommendedName>
</protein>
<sequence length="259" mass="28438">MSTSIDTTDSEDAVSHPAMTLGAGSGRMLDFIQQLSLNERDAMKAMLGDQVSSFFDSNNRLRRDQESSVEQFDLLAETLRNLTPHSDTIPANGIAYRGSPAWVTADLLLKLQEEAHSRRDQPLDRMDHFLGCGGQVADALSVSPELVEFVAEHVGPVSPTGIASYLYYDQAGLGIRPHVDTEVFSVNLILMLRHEYEAGSEPSATVVFPARSEPEAYRLQIGEVMIMHGSSVIHGRSLVQQGEDIHLLTIGFNRIFPGN</sequence>
<dbReference type="Proteomes" id="UP001596045">
    <property type="component" value="Unassembled WGS sequence"/>
</dbReference>
<reference evidence="2" key="1">
    <citation type="journal article" date="2019" name="Int. J. Syst. Evol. Microbiol.">
        <title>The Global Catalogue of Microorganisms (GCM) 10K type strain sequencing project: providing services to taxonomists for standard genome sequencing and annotation.</title>
        <authorList>
            <consortium name="The Broad Institute Genomics Platform"/>
            <consortium name="The Broad Institute Genome Sequencing Center for Infectious Disease"/>
            <person name="Wu L."/>
            <person name="Ma J."/>
        </authorList>
    </citation>
    <scope>NUCLEOTIDE SEQUENCE [LARGE SCALE GENOMIC DNA]</scope>
    <source>
        <strain evidence="2">JCM 17066</strain>
    </source>
</reference>
<evidence type="ECO:0000313" key="2">
    <source>
        <dbReference type="Proteomes" id="UP001596045"/>
    </source>
</evidence>
<proteinExistence type="predicted"/>
<name>A0ABW0M4R2_9BURK</name>
<accession>A0ABW0M4R2</accession>
<dbReference type="EMBL" id="JBHSMT010000008">
    <property type="protein sequence ID" value="MFC5473119.1"/>
    <property type="molecule type" value="Genomic_DNA"/>
</dbReference>
<gene>
    <name evidence="1" type="ORF">ACFPM8_04035</name>
</gene>
<keyword evidence="2" id="KW-1185">Reference proteome</keyword>
<comment type="caution">
    <text evidence="1">The sequence shown here is derived from an EMBL/GenBank/DDBJ whole genome shotgun (WGS) entry which is preliminary data.</text>
</comment>
<dbReference type="RefSeq" id="WP_378995210.1">
    <property type="nucleotide sequence ID" value="NZ_JBHSMT010000008.1"/>
</dbReference>
<evidence type="ECO:0008006" key="3">
    <source>
        <dbReference type="Google" id="ProtNLM"/>
    </source>
</evidence>
<organism evidence="1 2">
    <name type="scientific">Paraherbaspirillum soli</name>
    <dbReference type="NCBI Taxonomy" id="631222"/>
    <lineage>
        <taxon>Bacteria</taxon>
        <taxon>Pseudomonadati</taxon>
        <taxon>Pseudomonadota</taxon>
        <taxon>Betaproteobacteria</taxon>
        <taxon>Burkholderiales</taxon>
        <taxon>Oxalobacteraceae</taxon>
        <taxon>Paraherbaspirillum</taxon>
    </lineage>
</organism>